<feature type="compositionally biased region" description="Basic and acidic residues" evidence="1">
    <location>
        <begin position="208"/>
        <end position="223"/>
    </location>
</feature>
<name>A0A4P8IJR0_9BURK</name>
<proteinExistence type="predicted"/>
<dbReference type="KEGG" id="tvl:FAZ95_07465"/>
<accession>A0A4P8IJR0</accession>
<gene>
    <name evidence="2" type="ORF">FAZ95_07465</name>
</gene>
<evidence type="ECO:0000256" key="1">
    <source>
        <dbReference type="SAM" id="MobiDB-lite"/>
    </source>
</evidence>
<evidence type="ECO:0000313" key="3">
    <source>
        <dbReference type="Proteomes" id="UP000298656"/>
    </source>
</evidence>
<dbReference type="AlphaFoldDB" id="A0A4P8IJR0"/>
<dbReference type="EMBL" id="CP040077">
    <property type="protein sequence ID" value="QCP49038.1"/>
    <property type="molecule type" value="Genomic_DNA"/>
</dbReference>
<protein>
    <submittedName>
        <fullName evidence="2">Uncharacterized protein</fullName>
    </submittedName>
</protein>
<feature type="region of interest" description="Disordered" evidence="1">
    <location>
        <begin position="208"/>
        <end position="231"/>
    </location>
</feature>
<evidence type="ECO:0000313" key="2">
    <source>
        <dbReference type="EMBL" id="QCP49038.1"/>
    </source>
</evidence>
<organism evidence="2 3">
    <name type="scientific">Trinickia violacea</name>
    <dbReference type="NCBI Taxonomy" id="2571746"/>
    <lineage>
        <taxon>Bacteria</taxon>
        <taxon>Pseudomonadati</taxon>
        <taxon>Pseudomonadota</taxon>
        <taxon>Betaproteobacteria</taxon>
        <taxon>Burkholderiales</taxon>
        <taxon>Burkholderiaceae</taxon>
        <taxon>Trinickia</taxon>
    </lineage>
</organism>
<sequence length="370" mass="42193">MAKVNMRRKRRGAGNDAKLFYRGMDLGDQPRFAALANTEFRDALVRANVIGCAYGLDYIDGSRQQVPVISLVGTNPEGLVDAFHQFEQWGCIEDGDAVDISILLKKDGTYDLWVGPEVHRLFYRTLPNAGLHRSLALNVSWIKRLDSTHEMVRDLKNYCATAFHPVKFLAATCDPARTTPQGMRTVQGWKGFVKFDLRVLDENDHPDDPRFQFDAPARKRDIPNEPDISPSDLSRLRERTLDIAFPVSRERVRRSNLLANVRAITGFDLVKEVQVVQAVINLMLSDYLHKGDRHYGRIKGDWKRSLWQAVMNHAERADGETQLSDQIPEVVAKQIELDVEYALGSQHLTIRDVPFKERQIMFLSMGFVDE</sequence>
<dbReference type="Proteomes" id="UP000298656">
    <property type="component" value="Chromosome 1"/>
</dbReference>
<reference evidence="2 3" key="1">
    <citation type="submission" date="2019-05" db="EMBL/GenBank/DDBJ databases">
        <title>Burkholderia sp. DHOD12, isolated from subtropical forest soil.</title>
        <authorList>
            <person name="Gao Z.-H."/>
            <person name="Qiu L.-H."/>
        </authorList>
    </citation>
    <scope>NUCLEOTIDE SEQUENCE [LARGE SCALE GENOMIC DNA]</scope>
    <source>
        <strain evidence="2 3">DHOD12</strain>
    </source>
</reference>
<keyword evidence="3" id="KW-1185">Reference proteome</keyword>
<dbReference type="RefSeq" id="WP_137331869.1">
    <property type="nucleotide sequence ID" value="NZ_CP040077.1"/>
</dbReference>